<dbReference type="EC" id="3.2.1.51" evidence="2"/>
<reference evidence="7" key="1">
    <citation type="submission" date="2018-08" db="EMBL/GenBank/DDBJ databases">
        <title>A genome reference for cultivated species of the human gut microbiota.</title>
        <authorList>
            <person name="Zou Y."/>
            <person name="Xue W."/>
            <person name="Luo G."/>
        </authorList>
    </citation>
    <scope>NUCLEOTIDE SEQUENCE [LARGE SCALE GENOMIC DNA]</scope>
    <source>
        <strain evidence="7">TF05-5AC</strain>
    </source>
</reference>
<keyword evidence="5" id="KW-0326">Glycosidase</keyword>
<dbReference type="InterPro" id="IPR000933">
    <property type="entry name" value="Glyco_hydro_29"/>
</dbReference>
<evidence type="ECO:0000313" key="7">
    <source>
        <dbReference type="EMBL" id="RGE55650.1"/>
    </source>
</evidence>
<dbReference type="EMBL" id="QVLV01000040">
    <property type="protein sequence ID" value="RGE55650.1"/>
    <property type="molecule type" value="Genomic_DNA"/>
</dbReference>
<protein>
    <recommendedName>
        <fullName evidence="2">alpha-L-fucosidase</fullName>
        <ecNumber evidence="2">3.2.1.51</ecNumber>
    </recommendedName>
</protein>
<dbReference type="Gene3D" id="2.60.120.260">
    <property type="entry name" value="Galactose-binding domain-like"/>
    <property type="match status" value="1"/>
</dbReference>
<evidence type="ECO:0000256" key="5">
    <source>
        <dbReference type="ARBA" id="ARBA00023295"/>
    </source>
</evidence>
<dbReference type="GO" id="GO:0006004">
    <property type="term" value="P:fucose metabolic process"/>
    <property type="evidence" value="ECO:0007669"/>
    <property type="project" value="TreeGrafter"/>
</dbReference>
<sequence>MDTKELYPGYGEDVRLTRVVPAPRQIAHQELEYFGFIHFTVNTFTGREWGNGEESPAIFNPEKLDAGQWVETAVRGGMTGLILTCKHHDGFCLWPSAYTEHSIKNSPYKGGKGDIVRELSDACRESGLKFGVYLSPWDRNQETYGTGKPYDDYYVNQLTELLTNYGEVFTVWLDGACGEGQNGKKQVYDWERYYEVVRRLQPEANIFGCGPDVRWCGNEAGDTRPSEWSVVAAELADAEKVASESQQEDSEEFRQKKLVSTDMDLGSRAVLKNKKNLIWYPAEVDVSIRPGWFYHEEENDKVRSFENLKEIYLKSVGGNCTLLLNIPPDTDGLIREEDRRSLFMLGDFIRESFGRNLAEEAVLTVKPEKDRDGKDGSVLLKKGEETWFGNPDGLRELEVEFTWAEERCLNYLVVQEAIRFSQRVEQFEVYCLDGQGCWKQIEKGTTVGYKRIVPLHGAPTKGLKLVVTDARVAPVLAFTGVY</sequence>
<dbReference type="AlphaFoldDB" id="A0A3E3HUZ9"/>
<dbReference type="GeneID" id="97990645"/>
<dbReference type="Proteomes" id="UP000260812">
    <property type="component" value="Unassembled WGS sequence"/>
</dbReference>
<dbReference type="PANTHER" id="PTHR10030">
    <property type="entry name" value="ALPHA-L-FUCOSIDASE"/>
    <property type="match status" value="1"/>
</dbReference>
<dbReference type="GO" id="GO:0005764">
    <property type="term" value="C:lysosome"/>
    <property type="evidence" value="ECO:0007669"/>
    <property type="project" value="TreeGrafter"/>
</dbReference>
<proteinExistence type="inferred from homology"/>
<dbReference type="SMART" id="SM00812">
    <property type="entry name" value="Alpha_L_fucos"/>
    <property type="match status" value="1"/>
</dbReference>
<comment type="similarity">
    <text evidence="1">Belongs to the glycosyl hydrolase 29 family.</text>
</comment>
<organism evidence="7 8">
    <name type="scientific">Eisenbergiella massiliensis</name>
    <dbReference type="NCBI Taxonomy" id="1720294"/>
    <lineage>
        <taxon>Bacteria</taxon>
        <taxon>Bacillati</taxon>
        <taxon>Bacillota</taxon>
        <taxon>Clostridia</taxon>
        <taxon>Lachnospirales</taxon>
        <taxon>Lachnospiraceae</taxon>
        <taxon>Eisenbergiella</taxon>
    </lineage>
</organism>
<evidence type="ECO:0000259" key="6">
    <source>
        <dbReference type="Pfam" id="PF01120"/>
    </source>
</evidence>
<name>A0A3E3HUZ9_9FIRM</name>
<dbReference type="SUPFAM" id="SSF51445">
    <property type="entry name" value="(Trans)glycosidases"/>
    <property type="match status" value="1"/>
</dbReference>
<evidence type="ECO:0000313" key="8">
    <source>
        <dbReference type="Proteomes" id="UP000260812"/>
    </source>
</evidence>
<dbReference type="InterPro" id="IPR017853">
    <property type="entry name" value="GH"/>
</dbReference>
<dbReference type="GO" id="GO:0016139">
    <property type="term" value="P:glycoside catabolic process"/>
    <property type="evidence" value="ECO:0007669"/>
    <property type="project" value="TreeGrafter"/>
</dbReference>
<dbReference type="Gene3D" id="3.20.20.80">
    <property type="entry name" value="Glycosidases"/>
    <property type="match status" value="1"/>
</dbReference>
<evidence type="ECO:0000256" key="3">
    <source>
        <dbReference type="ARBA" id="ARBA00022729"/>
    </source>
</evidence>
<dbReference type="Pfam" id="PF01120">
    <property type="entry name" value="Alpha_L_fucos"/>
    <property type="match status" value="1"/>
</dbReference>
<gene>
    <name evidence="7" type="ORF">DXC51_28270</name>
</gene>
<evidence type="ECO:0000256" key="2">
    <source>
        <dbReference type="ARBA" id="ARBA00012662"/>
    </source>
</evidence>
<keyword evidence="4" id="KW-0378">Hydrolase</keyword>
<accession>A0A3E3HUZ9</accession>
<evidence type="ECO:0000256" key="1">
    <source>
        <dbReference type="ARBA" id="ARBA00007951"/>
    </source>
</evidence>
<feature type="domain" description="Glycoside hydrolase family 29 N-terminal" evidence="6">
    <location>
        <begin position="57"/>
        <end position="350"/>
    </location>
</feature>
<dbReference type="RefSeq" id="WP_117545964.1">
    <property type="nucleotide sequence ID" value="NZ_JBKUNB010000019.1"/>
</dbReference>
<evidence type="ECO:0000256" key="4">
    <source>
        <dbReference type="ARBA" id="ARBA00022801"/>
    </source>
</evidence>
<dbReference type="GO" id="GO:0004560">
    <property type="term" value="F:alpha-L-fucosidase activity"/>
    <property type="evidence" value="ECO:0007669"/>
    <property type="project" value="InterPro"/>
</dbReference>
<keyword evidence="8" id="KW-1185">Reference proteome</keyword>
<comment type="caution">
    <text evidence="7">The sequence shown here is derived from an EMBL/GenBank/DDBJ whole genome shotgun (WGS) entry which is preliminary data.</text>
</comment>
<dbReference type="PANTHER" id="PTHR10030:SF37">
    <property type="entry name" value="ALPHA-L-FUCOSIDASE-RELATED"/>
    <property type="match status" value="1"/>
</dbReference>
<keyword evidence="3" id="KW-0732">Signal</keyword>
<dbReference type="InterPro" id="IPR057739">
    <property type="entry name" value="Glyco_hydro_29_N"/>
</dbReference>